<dbReference type="KEGG" id="bmh:BMWSH_2355"/>
<dbReference type="AlphaFoldDB" id="A0A8D3X1A1"/>
<dbReference type="Proteomes" id="UP000001283">
    <property type="component" value="Chromosome"/>
</dbReference>
<feature type="transmembrane region" description="Helical" evidence="1">
    <location>
        <begin position="98"/>
        <end position="123"/>
    </location>
</feature>
<protein>
    <recommendedName>
        <fullName evidence="2">DUF4395 domain-containing protein</fullName>
    </recommendedName>
</protein>
<sequence length="163" mass="18800">MSIPKPLVQLNQFFVVITVLIALLATKWLLLLPFLVGVVTLVTKRNPVIMAGKKLLKKPISSYQMEDRDQQLFNQWIATICIGIAFISFLLSYTFVGYVFSIMVILAAGVALMGYCIGCTIRYRYMMWKYKRKNMLYKQSLEKALFFYAHLYTLSINSIKNLC</sequence>
<dbReference type="InterPro" id="IPR025508">
    <property type="entry name" value="DUF4395"/>
</dbReference>
<feature type="domain" description="DUF4395" evidence="2">
    <location>
        <begin position="3"/>
        <end position="126"/>
    </location>
</feature>
<keyword evidence="1" id="KW-0472">Membrane</keyword>
<accession>A0A8D3X1A1</accession>
<feature type="transmembrane region" description="Helical" evidence="1">
    <location>
        <begin position="72"/>
        <end position="92"/>
    </location>
</feature>
<reference evidence="3 4" key="1">
    <citation type="journal article" date="2011" name="J. Bacteriol.">
        <title>Complete genome sequence of the industrial strain Bacillus megaterium WSH-002.</title>
        <authorList>
            <person name="Liu L."/>
            <person name="Li Y."/>
            <person name="Zhang J."/>
            <person name="Zou W."/>
            <person name="Zhou Z."/>
            <person name="Liu J."/>
            <person name="Li X."/>
            <person name="Wang L."/>
            <person name="Chen J."/>
        </authorList>
    </citation>
    <scope>NUCLEOTIDE SEQUENCE [LARGE SCALE GENOMIC DNA]</scope>
    <source>
        <strain evidence="3 4">WSH-002</strain>
    </source>
</reference>
<dbReference type="PIRSF" id="PIRSF030042">
    <property type="entry name" value="UCP030042"/>
    <property type="match status" value="1"/>
</dbReference>
<evidence type="ECO:0000259" key="2">
    <source>
        <dbReference type="Pfam" id="PF14340"/>
    </source>
</evidence>
<dbReference type="Pfam" id="PF14340">
    <property type="entry name" value="DUF4395"/>
    <property type="match status" value="1"/>
</dbReference>
<proteinExistence type="predicted"/>
<dbReference type="InterPro" id="IPR016942">
    <property type="entry name" value="UCP030042"/>
</dbReference>
<evidence type="ECO:0000313" key="3">
    <source>
        <dbReference type="EMBL" id="AEN89237.1"/>
    </source>
</evidence>
<keyword evidence="1" id="KW-1133">Transmembrane helix</keyword>
<organism evidence="3 4">
    <name type="scientific">Priestia megaterium (strain WSH-002)</name>
    <name type="common">Bacillus megaterium</name>
    <dbReference type="NCBI Taxonomy" id="1006007"/>
    <lineage>
        <taxon>Bacteria</taxon>
        <taxon>Bacillati</taxon>
        <taxon>Bacillota</taxon>
        <taxon>Bacilli</taxon>
        <taxon>Bacillales</taxon>
        <taxon>Bacillaceae</taxon>
        <taxon>Priestia</taxon>
    </lineage>
</organism>
<gene>
    <name evidence="3" type="ORF">BMWSH_2355</name>
</gene>
<evidence type="ECO:0000256" key="1">
    <source>
        <dbReference type="SAM" id="Phobius"/>
    </source>
</evidence>
<keyword evidence="1" id="KW-0812">Transmembrane</keyword>
<name>A0A8D3X1A1_PRIMW</name>
<evidence type="ECO:0000313" key="4">
    <source>
        <dbReference type="Proteomes" id="UP000001283"/>
    </source>
</evidence>
<dbReference type="EMBL" id="CP003017">
    <property type="protein sequence ID" value="AEN89237.1"/>
    <property type="molecule type" value="Genomic_DNA"/>
</dbReference>
<feature type="transmembrane region" description="Helical" evidence="1">
    <location>
        <begin position="12"/>
        <end position="43"/>
    </location>
</feature>